<feature type="transmembrane region" description="Helical" evidence="7">
    <location>
        <begin position="428"/>
        <end position="450"/>
    </location>
</feature>
<evidence type="ECO:0000313" key="9">
    <source>
        <dbReference type="EMBL" id="GIF54185.1"/>
    </source>
</evidence>
<dbReference type="Gene3D" id="1.20.1250.20">
    <property type="entry name" value="MFS general substrate transporter like domains"/>
    <property type="match status" value="1"/>
</dbReference>
<dbReference type="Proteomes" id="UP000624325">
    <property type="component" value="Unassembled WGS sequence"/>
</dbReference>
<dbReference type="PROSITE" id="PS50850">
    <property type="entry name" value="MFS"/>
    <property type="match status" value="1"/>
</dbReference>
<name>A0ABQ4BUH9_9ACTN</name>
<evidence type="ECO:0000313" key="10">
    <source>
        <dbReference type="Proteomes" id="UP000624325"/>
    </source>
</evidence>
<dbReference type="RefSeq" id="WP_203699890.1">
    <property type="nucleotide sequence ID" value="NZ_BAAALU010000017.1"/>
</dbReference>
<feature type="domain" description="Major facilitator superfamily (MFS) profile" evidence="8">
    <location>
        <begin position="13"/>
        <end position="412"/>
    </location>
</feature>
<evidence type="ECO:0000256" key="3">
    <source>
        <dbReference type="ARBA" id="ARBA00022475"/>
    </source>
</evidence>
<dbReference type="InterPro" id="IPR036259">
    <property type="entry name" value="MFS_trans_sf"/>
</dbReference>
<dbReference type="PANTHER" id="PTHR42718:SF46">
    <property type="entry name" value="BLR6921 PROTEIN"/>
    <property type="match status" value="1"/>
</dbReference>
<feature type="transmembrane region" description="Helical" evidence="7">
    <location>
        <begin position="269"/>
        <end position="293"/>
    </location>
</feature>
<feature type="transmembrane region" description="Helical" evidence="7">
    <location>
        <begin position="109"/>
        <end position="127"/>
    </location>
</feature>
<feature type="transmembrane region" description="Helical" evidence="7">
    <location>
        <begin position="203"/>
        <end position="224"/>
    </location>
</feature>
<keyword evidence="3" id="KW-1003">Cell membrane</keyword>
<feature type="transmembrane region" description="Helical" evidence="7">
    <location>
        <begin position="169"/>
        <end position="191"/>
    </location>
</feature>
<keyword evidence="6 7" id="KW-0472">Membrane</keyword>
<proteinExistence type="predicted"/>
<evidence type="ECO:0000256" key="4">
    <source>
        <dbReference type="ARBA" id="ARBA00022692"/>
    </source>
</evidence>
<feature type="transmembrane region" description="Helical" evidence="7">
    <location>
        <begin position="52"/>
        <end position="69"/>
    </location>
</feature>
<protein>
    <recommendedName>
        <fullName evidence="8">Major facilitator superfamily (MFS) profile domain-containing protein</fullName>
    </recommendedName>
</protein>
<feature type="transmembrane region" description="Helical" evidence="7">
    <location>
        <begin position="81"/>
        <end position="103"/>
    </location>
</feature>
<gene>
    <name evidence="9" type="ORF">Air01nite_02800</name>
</gene>
<comment type="subcellular location">
    <subcellularLocation>
        <location evidence="1">Cell membrane</location>
        <topology evidence="1">Multi-pass membrane protein</topology>
    </subcellularLocation>
</comment>
<dbReference type="Pfam" id="PF07690">
    <property type="entry name" value="MFS_1"/>
    <property type="match status" value="1"/>
</dbReference>
<dbReference type="InterPro" id="IPR020846">
    <property type="entry name" value="MFS_dom"/>
</dbReference>
<evidence type="ECO:0000256" key="7">
    <source>
        <dbReference type="SAM" id="Phobius"/>
    </source>
</evidence>
<feature type="transmembrane region" description="Helical" evidence="7">
    <location>
        <begin position="230"/>
        <end position="248"/>
    </location>
</feature>
<feature type="transmembrane region" description="Helical" evidence="7">
    <location>
        <begin position="356"/>
        <end position="380"/>
    </location>
</feature>
<keyword evidence="2" id="KW-0813">Transport</keyword>
<reference evidence="9 10" key="1">
    <citation type="submission" date="2021-01" db="EMBL/GenBank/DDBJ databases">
        <title>Whole genome shotgun sequence of Asanoa iriomotensis NBRC 100142.</title>
        <authorList>
            <person name="Komaki H."/>
            <person name="Tamura T."/>
        </authorList>
    </citation>
    <scope>NUCLEOTIDE SEQUENCE [LARGE SCALE GENOMIC DNA]</scope>
    <source>
        <strain evidence="9 10">NBRC 100142</strain>
    </source>
</reference>
<dbReference type="SUPFAM" id="SSF103473">
    <property type="entry name" value="MFS general substrate transporter"/>
    <property type="match status" value="1"/>
</dbReference>
<dbReference type="EMBL" id="BONC01000001">
    <property type="protein sequence ID" value="GIF54185.1"/>
    <property type="molecule type" value="Genomic_DNA"/>
</dbReference>
<evidence type="ECO:0000256" key="2">
    <source>
        <dbReference type="ARBA" id="ARBA00022448"/>
    </source>
</evidence>
<evidence type="ECO:0000256" key="6">
    <source>
        <dbReference type="ARBA" id="ARBA00023136"/>
    </source>
</evidence>
<evidence type="ECO:0000256" key="5">
    <source>
        <dbReference type="ARBA" id="ARBA00022989"/>
    </source>
</evidence>
<keyword evidence="10" id="KW-1185">Reference proteome</keyword>
<feature type="transmembrane region" description="Helical" evidence="7">
    <location>
        <begin position="331"/>
        <end position="350"/>
    </location>
</feature>
<sequence>MSREGPLAGRYPAVAVMVVAALVPYLVLSAALTPILPIISRDIGMNLEEANLAGGLANAGYALGTVLSVQLAQHLPQRRMLIVYATVLVIGSVLAAAATGPVMFISGHILQGVCTSLLLIAAVPPLVTGFPPGKVRPTAVILNLCIFGAVALGPLIGGIQADSDGWRPLFWVIAGISVLALLLVLATYQNVPPADPTSTRSPVAVLLAATGCIAAFYGATQLLTHRDLNAATLAPLCAGVALIVTLLVQQFRARRPLLILRPLTSTMPVSGIIVAMSAAAASVAAIALSGVLLTDRYSPLKLGLLYLPEFAGAVITAILFAVLFTTRLLHYFALFGLVCLIAGIALLIGTLPPSTIVTLTATGLIGIGVGASVTPALFIAGFSLRNAALQRVFAIIELLRAVSAFMIAPILLYIATVAGSTPESGIKIALWISLGLAAAGTLVAVSLYALGGLRPPTPSLANWFGGESAWYSPPLFAAVRRGAHRPGPPGLEEAPEAARP</sequence>
<evidence type="ECO:0000256" key="1">
    <source>
        <dbReference type="ARBA" id="ARBA00004651"/>
    </source>
</evidence>
<feature type="transmembrane region" description="Helical" evidence="7">
    <location>
        <begin position="305"/>
        <end position="324"/>
    </location>
</feature>
<dbReference type="PANTHER" id="PTHR42718">
    <property type="entry name" value="MAJOR FACILITATOR SUPERFAMILY MULTIDRUG TRANSPORTER MFSC"/>
    <property type="match status" value="1"/>
</dbReference>
<keyword evidence="5 7" id="KW-1133">Transmembrane helix</keyword>
<dbReference type="InterPro" id="IPR011701">
    <property type="entry name" value="MFS"/>
</dbReference>
<feature type="transmembrane region" description="Helical" evidence="7">
    <location>
        <begin position="392"/>
        <end position="416"/>
    </location>
</feature>
<keyword evidence="4 7" id="KW-0812">Transmembrane</keyword>
<accession>A0ABQ4BUH9</accession>
<feature type="transmembrane region" description="Helical" evidence="7">
    <location>
        <begin position="139"/>
        <end position="157"/>
    </location>
</feature>
<organism evidence="9 10">
    <name type="scientific">Asanoa iriomotensis</name>
    <dbReference type="NCBI Taxonomy" id="234613"/>
    <lineage>
        <taxon>Bacteria</taxon>
        <taxon>Bacillati</taxon>
        <taxon>Actinomycetota</taxon>
        <taxon>Actinomycetes</taxon>
        <taxon>Micromonosporales</taxon>
        <taxon>Micromonosporaceae</taxon>
        <taxon>Asanoa</taxon>
    </lineage>
</organism>
<feature type="transmembrane region" description="Helical" evidence="7">
    <location>
        <begin position="12"/>
        <end position="32"/>
    </location>
</feature>
<comment type="caution">
    <text evidence="9">The sequence shown here is derived from an EMBL/GenBank/DDBJ whole genome shotgun (WGS) entry which is preliminary data.</text>
</comment>
<evidence type="ECO:0000259" key="8">
    <source>
        <dbReference type="PROSITE" id="PS50850"/>
    </source>
</evidence>